<evidence type="ECO:0000256" key="3">
    <source>
        <dbReference type="ARBA" id="ARBA00022448"/>
    </source>
</evidence>
<dbReference type="STRING" id="1852522.SAMN06295960_4749"/>
<protein>
    <submittedName>
        <fullName evidence="9">Iron complex transport system permease protein</fullName>
    </submittedName>
</protein>
<feature type="transmembrane region" description="Helical" evidence="8">
    <location>
        <begin position="154"/>
        <end position="176"/>
    </location>
</feature>
<proteinExistence type="inferred from homology"/>
<dbReference type="Pfam" id="PF01032">
    <property type="entry name" value="FecCD"/>
    <property type="match status" value="1"/>
</dbReference>
<dbReference type="SUPFAM" id="SSF81345">
    <property type="entry name" value="ABC transporter involved in vitamin B12 uptake, BtuC"/>
    <property type="match status" value="1"/>
</dbReference>
<dbReference type="EMBL" id="FXAZ01000010">
    <property type="protein sequence ID" value="SMG58640.1"/>
    <property type="molecule type" value="Genomic_DNA"/>
</dbReference>
<evidence type="ECO:0000313" key="9">
    <source>
        <dbReference type="EMBL" id="SMG58640.1"/>
    </source>
</evidence>
<dbReference type="PANTHER" id="PTHR30472:SF1">
    <property type="entry name" value="FE(3+) DICITRATE TRANSPORT SYSTEM PERMEASE PROTEIN FECC-RELATED"/>
    <property type="match status" value="1"/>
</dbReference>
<feature type="transmembrane region" description="Helical" evidence="8">
    <location>
        <begin position="123"/>
        <end position="142"/>
    </location>
</feature>
<dbReference type="GO" id="GO:0005886">
    <property type="term" value="C:plasma membrane"/>
    <property type="evidence" value="ECO:0007669"/>
    <property type="project" value="UniProtKB-SubCell"/>
</dbReference>
<keyword evidence="3" id="KW-0813">Transport</keyword>
<dbReference type="GO" id="GO:0022857">
    <property type="term" value="F:transmembrane transporter activity"/>
    <property type="evidence" value="ECO:0007669"/>
    <property type="project" value="InterPro"/>
</dbReference>
<dbReference type="InterPro" id="IPR037294">
    <property type="entry name" value="ABC_BtuC-like"/>
</dbReference>
<feature type="transmembrane region" description="Helical" evidence="8">
    <location>
        <begin position="284"/>
        <end position="306"/>
    </location>
</feature>
<dbReference type="GO" id="GO:0033214">
    <property type="term" value="P:siderophore-iron import into cell"/>
    <property type="evidence" value="ECO:0007669"/>
    <property type="project" value="TreeGrafter"/>
</dbReference>
<evidence type="ECO:0000256" key="5">
    <source>
        <dbReference type="ARBA" id="ARBA00022692"/>
    </source>
</evidence>
<evidence type="ECO:0000256" key="8">
    <source>
        <dbReference type="SAM" id="Phobius"/>
    </source>
</evidence>
<dbReference type="Gene3D" id="1.10.3470.10">
    <property type="entry name" value="ABC transporter involved in vitamin B12 uptake, BtuC"/>
    <property type="match status" value="1"/>
</dbReference>
<keyword evidence="7 8" id="KW-0472">Membrane</keyword>
<comment type="similarity">
    <text evidence="2">Belongs to the binding-protein-dependent transport system permease family. FecCD subfamily.</text>
</comment>
<organism evidence="9 10">
    <name type="scientific">Paenibacillus aquistagni</name>
    <dbReference type="NCBI Taxonomy" id="1852522"/>
    <lineage>
        <taxon>Bacteria</taxon>
        <taxon>Bacillati</taxon>
        <taxon>Bacillota</taxon>
        <taxon>Bacilli</taxon>
        <taxon>Bacillales</taxon>
        <taxon>Paenibacillaceae</taxon>
        <taxon>Paenibacillus</taxon>
    </lineage>
</organism>
<keyword evidence="10" id="KW-1185">Reference proteome</keyword>
<evidence type="ECO:0000256" key="1">
    <source>
        <dbReference type="ARBA" id="ARBA00004651"/>
    </source>
</evidence>
<evidence type="ECO:0000256" key="2">
    <source>
        <dbReference type="ARBA" id="ARBA00007935"/>
    </source>
</evidence>
<feature type="transmembrane region" description="Helical" evidence="8">
    <location>
        <begin position="312"/>
        <end position="330"/>
    </location>
</feature>
<accession>A0A1X7LY63</accession>
<evidence type="ECO:0000256" key="7">
    <source>
        <dbReference type="ARBA" id="ARBA00023136"/>
    </source>
</evidence>
<dbReference type="RefSeq" id="WP_085498695.1">
    <property type="nucleotide sequence ID" value="NZ_FXAZ01000010.1"/>
</dbReference>
<reference evidence="9 10" key="1">
    <citation type="submission" date="2017-04" db="EMBL/GenBank/DDBJ databases">
        <authorList>
            <person name="Afonso C.L."/>
            <person name="Miller P.J."/>
            <person name="Scott M.A."/>
            <person name="Spackman E."/>
            <person name="Goraichik I."/>
            <person name="Dimitrov K.M."/>
            <person name="Suarez D.L."/>
            <person name="Swayne D.E."/>
        </authorList>
    </citation>
    <scope>NUCLEOTIDE SEQUENCE [LARGE SCALE GENOMIC DNA]</scope>
    <source>
        <strain evidence="9 10">11</strain>
    </source>
</reference>
<keyword evidence="6 8" id="KW-1133">Transmembrane helix</keyword>
<dbReference type="CDD" id="cd06550">
    <property type="entry name" value="TM_ABC_iron-siderophores_like"/>
    <property type="match status" value="1"/>
</dbReference>
<keyword evidence="4" id="KW-1003">Cell membrane</keyword>
<dbReference type="FunFam" id="1.10.3470.10:FF:000001">
    <property type="entry name" value="Vitamin B12 ABC transporter permease BtuC"/>
    <property type="match status" value="1"/>
</dbReference>
<sequence length="337" mass="35502">MEARQKNAAAQVLGLAIGVVLLAASAAASIRFGFQTISWSDMMGAFTHYREDSMEQVIVRTARLPRALIAISVGASLALAGALMQAVTRNPLASPSVLGINQGASFAIVLAITVFGWSNGQMLVWVSFGGAFIAAAAAYVLGSLGRDGLSPLRVILGGSAIVALYSSATQGLLVRNENGLQDVMFWLAGSIAARDLQLLAMVIPYMIIGWAAAMILSPQLNILALGEELARGLGQRVGLIRLVAGFIVVLLAGGSVAVAGPIGLIGIIVPHIARYLAGQDHRWLLPYCAVYGAVLLLLADVLARFIIMPEEVPVGIMTSVIGAPFFIYIARRELRNR</sequence>
<evidence type="ECO:0000256" key="4">
    <source>
        <dbReference type="ARBA" id="ARBA00022475"/>
    </source>
</evidence>
<name>A0A1X7LY63_9BACL</name>
<feature type="transmembrane region" description="Helical" evidence="8">
    <location>
        <begin position="96"/>
        <end position="117"/>
    </location>
</feature>
<dbReference type="Proteomes" id="UP000193834">
    <property type="component" value="Unassembled WGS sequence"/>
</dbReference>
<feature type="transmembrane region" description="Helical" evidence="8">
    <location>
        <begin position="196"/>
        <end position="216"/>
    </location>
</feature>
<dbReference type="PANTHER" id="PTHR30472">
    <property type="entry name" value="FERRIC ENTEROBACTIN TRANSPORT SYSTEM PERMEASE PROTEIN"/>
    <property type="match status" value="1"/>
</dbReference>
<dbReference type="OrthoDB" id="9811721at2"/>
<keyword evidence="5 8" id="KW-0812">Transmembrane</keyword>
<feature type="transmembrane region" description="Helical" evidence="8">
    <location>
        <begin position="64"/>
        <end position="84"/>
    </location>
</feature>
<evidence type="ECO:0000256" key="6">
    <source>
        <dbReference type="ARBA" id="ARBA00022989"/>
    </source>
</evidence>
<comment type="subcellular location">
    <subcellularLocation>
        <location evidence="1">Cell membrane</location>
        <topology evidence="1">Multi-pass membrane protein</topology>
    </subcellularLocation>
</comment>
<gene>
    <name evidence="9" type="ORF">SAMN06295960_4749</name>
</gene>
<evidence type="ECO:0000313" key="10">
    <source>
        <dbReference type="Proteomes" id="UP000193834"/>
    </source>
</evidence>
<dbReference type="InterPro" id="IPR000522">
    <property type="entry name" value="ABC_transptr_permease_BtuC"/>
</dbReference>
<dbReference type="AlphaFoldDB" id="A0A1X7LY63"/>
<feature type="transmembrane region" description="Helical" evidence="8">
    <location>
        <begin position="12"/>
        <end position="34"/>
    </location>
</feature>